<protein>
    <recommendedName>
        <fullName evidence="4">Enoyl-CoA hydratase</fullName>
    </recommendedName>
</protein>
<keyword evidence="1" id="KW-0843">Virulence</keyword>
<dbReference type="InterPro" id="IPR001753">
    <property type="entry name" value="Enoyl-CoA_hydra/iso"/>
</dbReference>
<gene>
    <name evidence="2" type="ORF">LTR09_012910</name>
</gene>
<accession>A0AAJ0G3J6</accession>
<reference evidence="2" key="1">
    <citation type="submission" date="2023-04" db="EMBL/GenBank/DDBJ databases">
        <title>Black Yeasts Isolated from many extreme environments.</title>
        <authorList>
            <person name="Coleine C."/>
            <person name="Stajich J.E."/>
            <person name="Selbmann L."/>
        </authorList>
    </citation>
    <scope>NUCLEOTIDE SEQUENCE</scope>
    <source>
        <strain evidence="2">CCFEE 5312</strain>
    </source>
</reference>
<evidence type="ECO:0000256" key="1">
    <source>
        <dbReference type="ARBA" id="ARBA00023026"/>
    </source>
</evidence>
<dbReference type="Gene3D" id="3.90.226.10">
    <property type="entry name" value="2-enoyl-CoA Hydratase, Chain A, domain 1"/>
    <property type="match status" value="1"/>
</dbReference>
<evidence type="ECO:0000313" key="2">
    <source>
        <dbReference type="EMBL" id="KAK3045517.1"/>
    </source>
</evidence>
<dbReference type="GO" id="GO:0005739">
    <property type="term" value="C:mitochondrion"/>
    <property type="evidence" value="ECO:0007669"/>
    <property type="project" value="TreeGrafter"/>
</dbReference>
<dbReference type="InterPro" id="IPR029045">
    <property type="entry name" value="ClpP/crotonase-like_dom_sf"/>
</dbReference>
<dbReference type="AlphaFoldDB" id="A0AAJ0G3J6"/>
<sequence>MALTGRTITAAEAHEWGLINKVVGDGENEVVDAAVEYAKMIAANSPDAVIVTRESIKMGWEGMGAEDATRLSNEIYGPRLLAGENLKEGVASFVEKRKPRWNASRL</sequence>
<proteinExistence type="predicted"/>
<comment type="caution">
    <text evidence="2">The sequence shown here is derived from an EMBL/GenBank/DDBJ whole genome shotgun (WGS) entry which is preliminary data.</text>
</comment>
<dbReference type="Pfam" id="PF00378">
    <property type="entry name" value="ECH_1"/>
    <property type="match status" value="1"/>
</dbReference>
<dbReference type="GO" id="GO:0006635">
    <property type="term" value="P:fatty acid beta-oxidation"/>
    <property type="evidence" value="ECO:0007669"/>
    <property type="project" value="TreeGrafter"/>
</dbReference>
<evidence type="ECO:0008006" key="4">
    <source>
        <dbReference type="Google" id="ProtNLM"/>
    </source>
</evidence>
<dbReference type="Proteomes" id="UP001271007">
    <property type="component" value="Unassembled WGS sequence"/>
</dbReference>
<dbReference type="EMBL" id="JAWDJX010000215">
    <property type="protein sequence ID" value="KAK3045517.1"/>
    <property type="molecule type" value="Genomic_DNA"/>
</dbReference>
<keyword evidence="3" id="KW-1185">Reference proteome</keyword>
<name>A0AAJ0G3J6_9PEZI</name>
<dbReference type="SUPFAM" id="SSF52096">
    <property type="entry name" value="ClpP/crotonase"/>
    <property type="match status" value="1"/>
</dbReference>
<dbReference type="PANTHER" id="PTHR11941:SF158">
    <property type="entry name" value="ENOYL-COA HYDRATASE (AFU_ORTHOLOGUE AFUA_2G10650)"/>
    <property type="match status" value="1"/>
</dbReference>
<evidence type="ECO:0000313" key="3">
    <source>
        <dbReference type="Proteomes" id="UP001271007"/>
    </source>
</evidence>
<dbReference type="PANTHER" id="PTHR11941">
    <property type="entry name" value="ENOYL-COA HYDRATASE-RELATED"/>
    <property type="match status" value="1"/>
</dbReference>
<organism evidence="2 3">
    <name type="scientific">Extremus antarcticus</name>
    <dbReference type="NCBI Taxonomy" id="702011"/>
    <lineage>
        <taxon>Eukaryota</taxon>
        <taxon>Fungi</taxon>
        <taxon>Dikarya</taxon>
        <taxon>Ascomycota</taxon>
        <taxon>Pezizomycotina</taxon>
        <taxon>Dothideomycetes</taxon>
        <taxon>Dothideomycetidae</taxon>
        <taxon>Mycosphaerellales</taxon>
        <taxon>Extremaceae</taxon>
        <taxon>Extremus</taxon>
    </lineage>
</organism>